<dbReference type="Proteomes" id="UP001501455">
    <property type="component" value="Unassembled WGS sequence"/>
</dbReference>
<sequence>MRARPPLARAAEPFLRMPGFCVPKAYPRVRHPGADGEVAGGTTTGAREGMAPRPQDAGRVQWS</sequence>
<comment type="caution">
    <text evidence="2">The sequence shown here is derived from an EMBL/GenBank/DDBJ whole genome shotgun (WGS) entry which is preliminary data.</text>
</comment>
<gene>
    <name evidence="2" type="ORF">GCM10019016_032460</name>
</gene>
<proteinExistence type="predicted"/>
<reference evidence="3" key="1">
    <citation type="journal article" date="2019" name="Int. J. Syst. Evol. Microbiol.">
        <title>The Global Catalogue of Microorganisms (GCM) 10K type strain sequencing project: providing services to taxonomists for standard genome sequencing and annotation.</title>
        <authorList>
            <consortium name="The Broad Institute Genomics Platform"/>
            <consortium name="The Broad Institute Genome Sequencing Center for Infectious Disease"/>
            <person name="Wu L."/>
            <person name="Ma J."/>
        </authorList>
    </citation>
    <scope>NUCLEOTIDE SEQUENCE [LARGE SCALE GENOMIC DNA]</scope>
    <source>
        <strain evidence="3">JCM 4816</strain>
    </source>
</reference>
<name>A0ABP6TN18_9ACTN</name>
<dbReference type="EMBL" id="BAAAXF010000022">
    <property type="protein sequence ID" value="GAA3496145.1"/>
    <property type="molecule type" value="Genomic_DNA"/>
</dbReference>
<feature type="region of interest" description="Disordered" evidence="1">
    <location>
        <begin position="29"/>
        <end position="63"/>
    </location>
</feature>
<accession>A0ABP6TN18</accession>
<evidence type="ECO:0000313" key="2">
    <source>
        <dbReference type="EMBL" id="GAA3496145.1"/>
    </source>
</evidence>
<evidence type="ECO:0000256" key="1">
    <source>
        <dbReference type="SAM" id="MobiDB-lite"/>
    </source>
</evidence>
<evidence type="ECO:0000313" key="3">
    <source>
        <dbReference type="Proteomes" id="UP001501455"/>
    </source>
</evidence>
<protein>
    <submittedName>
        <fullName evidence="2">Uncharacterized protein</fullName>
    </submittedName>
</protein>
<keyword evidence="3" id="KW-1185">Reference proteome</keyword>
<organism evidence="2 3">
    <name type="scientific">Streptomyces prasinosporus</name>
    <dbReference type="NCBI Taxonomy" id="68256"/>
    <lineage>
        <taxon>Bacteria</taxon>
        <taxon>Bacillati</taxon>
        <taxon>Actinomycetota</taxon>
        <taxon>Actinomycetes</taxon>
        <taxon>Kitasatosporales</taxon>
        <taxon>Streptomycetaceae</taxon>
        <taxon>Streptomyces</taxon>
        <taxon>Streptomyces albogriseolus group</taxon>
    </lineage>
</organism>